<feature type="region of interest" description="Disordered" evidence="1">
    <location>
        <begin position="1"/>
        <end position="48"/>
    </location>
</feature>
<evidence type="ECO:0000256" key="1">
    <source>
        <dbReference type="SAM" id="MobiDB-lite"/>
    </source>
</evidence>
<feature type="region of interest" description="Disordered" evidence="1">
    <location>
        <begin position="429"/>
        <end position="468"/>
    </location>
</feature>
<proteinExistence type="predicted"/>
<feature type="compositionally biased region" description="Polar residues" evidence="1">
    <location>
        <begin position="403"/>
        <end position="413"/>
    </location>
</feature>
<feature type="compositionally biased region" description="Basic residues" evidence="1">
    <location>
        <begin position="1"/>
        <end position="12"/>
    </location>
</feature>
<feature type="compositionally biased region" description="Basic residues" evidence="1">
    <location>
        <begin position="133"/>
        <end position="145"/>
    </location>
</feature>
<feature type="region of interest" description="Disordered" evidence="1">
    <location>
        <begin position="299"/>
        <end position="360"/>
    </location>
</feature>
<dbReference type="EMBL" id="JAPEVG010000278">
    <property type="protein sequence ID" value="KAJ8469698.1"/>
    <property type="molecule type" value="Genomic_DNA"/>
</dbReference>
<reference evidence="2" key="1">
    <citation type="submission" date="2022-11" db="EMBL/GenBank/DDBJ databases">
        <title>Genome Sequence of Cubamyces cubensis.</title>
        <authorList>
            <person name="Buettner E."/>
        </authorList>
    </citation>
    <scope>NUCLEOTIDE SEQUENCE</scope>
    <source>
        <strain evidence="2">MPL-01</strain>
    </source>
</reference>
<feature type="compositionally biased region" description="Basic and acidic residues" evidence="1">
    <location>
        <begin position="116"/>
        <end position="132"/>
    </location>
</feature>
<dbReference type="AlphaFoldDB" id="A0AAD7X674"/>
<comment type="caution">
    <text evidence="2">The sequence shown here is derived from an EMBL/GenBank/DDBJ whole genome shotgun (WGS) entry which is preliminary data.</text>
</comment>
<feature type="compositionally biased region" description="Polar residues" evidence="1">
    <location>
        <begin position="435"/>
        <end position="452"/>
    </location>
</feature>
<dbReference type="Proteomes" id="UP001215151">
    <property type="component" value="Unassembled WGS sequence"/>
</dbReference>
<feature type="region of interest" description="Disordered" evidence="1">
    <location>
        <begin position="387"/>
        <end position="414"/>
    </location>
</feature>
<evidence type="ECO:0000313" key="2">
    <source>
        <dbReference type="EMBL" id="KAJ8469698.1"/>
    </source>
</evidence>
<accession>A0AAD7X674</accession>
<sequence length="515" mass="56026">MPPTRGKKHTASQRKTNEATNSVSQHNHVTQALSSASLPVPKKPGRPKQLVYPEAEGEDLRNGITRFTCQWMIRAISPSPDGKEPSSHACGHDVEVSNIANHFGIVHGTRHHPKEKGKEEKPPVEGEHNPKEKVKKLSVKGKGRSAKKEEETITCQWVGCSTKMKASGVARHIRNCHIKTGIRTCLWCGRGARENEYYRDHGSATSCEERQRVLSMLINGSETTFLETIKVLHERGGSTEHISKLARQYLQDMADSAWRTHERSPAELFSLVPPGLSHFRKHYGVDLLAARYNGPYVLHVDGQPGPSDPSTSQNPFEDSMSAPFPELTAQGYYPPPTAPGYSPPTAPGYSPLTAPRCSSPTVPFPPSTVPFPPPTVPSPWFTISSSPLTEDSVPSPGPLAYDSDSSTISSGPATPSFLPAVPLVTQPEANAPWSVPSTPRASQSHLQPSQYLPASHGGPMGPQCLPTDLSSSIQHEEAQPMWPTIGEGNAFGDILPDTQPVAQPFDYDSFVAWFS</sequence>
<feature type="compositionally biased region" description="Polar residues" evidence="1">
    <location>
        <begin position="18"/>
        <end position="37"/>
    </location>
</feature>
<evidence type="ECO:0000313" key="3">
    <source>
        <dbReference type="Proteomes" id="UP001215151"/>
    </source>
</evidence>
<organism evidence="2 3">
    <name type="scientific">Trametes cubensis</name>
    <dbReference type="NCBI Taxonomy" id="1111947"/>
    <lineage>
        <taxon>Eukaryota</taxon>
        <taxon>Fungi</taxon>
        <taxon>Dikarya</taxon>
        <taxon>Basidiomycota</taxon>
        <taxon>Agaricomycotina</taxon>
        <taxon>Agaricomycetes</taxon>
        <taxon>Polyporales</taxon>
        <taxon>Polyporaceae</taxon>
        <taxon>Trametes</taxon>
    </lineage>
</organism>
<protein>
    <submittedName>
        <fullName evidence="2">Uncharacterized protein</fullName>
    </submittedName>
</protein>
<feature type="region of interest" description="Disordered" evidence="1">
    <location>
        <begin position="107"/>
        <end position="145"/>
    </location>
</feature>
<feature type="compositionally biased region" description="Pro residues" evidence="1">
    <location>
        <begin position="333"/>
        <end position="346"/>
    </location>
</feature>
<gene>
    <name evidence="2" type="ORF">ONZ51_g8817</name>
</gene>
<keyword evidence="3" id="KW-1185">Reference proteome</keyword>
<name>A0AAD7X674_9APHY</name>